<dbReference type="RefSeq" id="WP_005857466.1">
    <property type="nucleotide sequence ID" value="NZ_AAYA01000004.1"/>
</dbReference>
<gene>
    <name evidence="1" type="ORF">SSE37_03730</name>
</gene>
<keyword evidence="2" id="KW-1185">Reference proteome</keyword>
<dbReference type="AlphaFoldDB" id="A3K1C6"/>
<organism evidence="1 2">
    <name type="scientific">Sagittula stellata (strain ATCC 700073 / DSM 11524 / E-37)</name>
    <dbReference type="NCBI Taxonomy" id="388399"/>
    <lineage>
        <taxon>Bacteria</taxon>
        <taxon>Pseudomonadati</taxon>
        <taxon>Pseudomonadota</taxon>
        <taxon>Alphaproteobacteria</taxon>
        <taxon>Rhodobacterales</taxon>
        <taxon>Roseobacteraceae</taxon>
        <taxon>Sagittula</taxon>
    </lineage>
</organism>
<dbReference type="Proteomes" id="UP000005713">
    <property type="component" value="Unassembled WGS sequence"/>
</dbReference>
<dbReference type="EC" id="1.6.5.3" evidence="1"/>
<dbReference type="GO" id="GO:0016491">
    <property type="term" value="F:oxidoreductase activity"/>
    <property type="evidence" value="ECO:0007669"/>
    <property type="project" value="UniProtKB-KW"/>
</dbReference>
<comment type="caution">
    <text evidence="1">The sequence shown here is derived from an EMBL/GenBank/DDBJ whole genome shotgun (WGS) entry which is preliminary data.</text>
</comment>
<dbReference type="OrthoDB" id="7173769at2"/>
<dbReference type="EMBL" id="AAYA01000004">
    <property type="protein sequence ID" value="EBA08722.1"/>
    <property type="molecule type" value="Genomic_DNA"/>
</dbReference>
<evidence type="ECO:0000313" key="1">
    <source>
        <dbReference type="EMBL" id="EBA08722.1"/>
    </source>
</evidence>
<keyword evidence="1" id="KW-0560">Oxidoreductase</keyword>
<proteinExistence type="predicted"/>
<sequence length="65" mass="6774">MADVKPGDKVQLISGSVVMTVETVGQSDQNAALTAAQCVWYEAGQGNVLGEVRRAVVAVDALEKV</sequence>
<name>A3K1C6_SAGS3</name>
<evidence type="ECO:0000313" key="2">
    <source>
        <dbReference type="Proteomes" id="UP000005713"/>
    </source>
</evidence>
<accession>A3K1C6</accession>
<protein>
    <submittedName>
        <fullName evidence="1">NADH dehydrogenase subunit C</fullName>
        <ecNumber evidence="1">1.6.5.3</ecNumber>
    </submittedName>
</protein>
<reference evidence="1 2" key="1">
    <citation type="submission" date="2006-06" db="EMBL/GenBank/DDBJ databases">
        <authorList>
            <person name="Moran M.A."/>
            <person name="Ferriera S."/>
            <person name="Johnson J."/>
            <person name="Kravitz S."/>
            <person name="Beeson K."/>
            <person name="Sutton G."/>
            <person name="Rogers Y.-H."/>
            <person name="Friedman R."/>
            <person name="Frazier M."/>
            <person name="Venter J.C."/>
        </authorList>
    </citation>
    <scope>NUCLEOTIDE SEQUENCE [LARGE SCALE GENOMIC DNA]</scope>
    <source>
        <strain evidence="1 2">E-37</strain>
    </source>
</reference>